<evidence type="ECO:0000313" key="3">
    <source>
        <dbReference type="Proteomes" id="UP000784294"/>
    </source>
</evidence>
<sequence>MLFPTRPAHTWPLSTWDVFLRQAQAIPKADILSVVMFTSCPLLMAPEAKGNCPGQMMKFAAFQHVSVRPRLPDLSPQPSIGWPTRSRHT</sequence>
<evidence type="ECO:0000313" key="2">
    <source>
        <dbReference type="EMBL" id="VEL36611.1"/>
    </source>
</evidence>
<reference evidence="2" key="1">
    <citation type="submission" date="2018-11" db="EMBL/GenBank/DDBJ databases">
        <authorList>
            <consortium name="Pathogen Informatics"/>
        </authorList>
    </citation>
    <scope>NUCLEOTIDE SEQUENCE</scope>
</reference>
<proteinExistence type="predicted"/>
<protein>
    <submittedName>
        <fullName evidence="2">Uncharacterized protein</fullName>
    </submittedName>
</protein>
<dbReference type="AlphaFoldDB" id="A0A448XH16"/>
<keyword evidence="3" id="KW-1185">Reference proteome</keyword>
<gene>
    <name evidence="2" type="ORF">PXEA_LOCUS30051</name>
</gene>
<organism evidence="2 3">
    <name type="scientific">Protopolystoma xenopodis</name>
    <dbReference type="NCBI Taxonomy" id="117903"/>
    <lineage>
        <taxon>Eukaryota</taxon>
        <taxon>Metazoa</taxon>
        <taxon>Spiralia</taxon>
        <taxon>Lophotrochozoa</taxon>
        <taxon>Platyhelminthes</taxon>
        <taxon>Monogenea</taxon>
        <taxon>Polyopisthocotylea</taxon>
        <taxon>Polystomatidea</taxon>
        <taxon>Polystomatidae</taxon>
        <taxon>Protopolystoma</taxon>
    </lineage>
</organism>
<dbReference type="Proteomes" id="UP000784294">
    <property type="component" value="Unassembled WGS sequence"/>
</dbReference>
<comment type="caution">
    <text evidence="2">The sequence shown here is derived from an EMBL/GenBank/DDBJ whole genome shotgun (WGS) entry which is preliminary data.</text>
</comment>
<dbReference type="EMBL" id="CAAALY010252722">
    <property type="protein sequence ID" value="VEL36611.1"/>
    <property type="molecule type" value="Genomic_DNA"/>
</dbReference>
<name>A0A448XH16_9PLAT</name>
<feature type="region of interest" description="Disordered" evidence="1">
    <location>
        <begin position="70"/>
        <end position="89"/>
    </location>
</feature>
<evidence type="ECO:0000256" key="1">
    <source>
        <dbReference type="SAM" id="MobiDB-lite"/>
    </source>
</evidence>
<accession>A0A448XH16</accession>